<comment type="function">
    <text evidence="2">Involved in the biosynthesis of a nickel-pincer cofactor ((SCS)Ni(II) pincer complex). Binds Ni(2+), and functions in nickel delivery to pyridinium-3,5-bisthiocarboxylic acid mononucleotide (P2TMN), to form the mature cofactor. Is thus probably required for the activation of nickel-pincer cofactor-dependent enzymes.</text>
</comment>
<dbReference type="GO" id="GO:0051604">
    <property type="term" value="P:protein maturation"/>
    <property type="evidence" value="ECO:0007669"/>
    <property type="project" value="UniProtKB-UniRule"/>
</dbReference>
<dbReference type="PANTHER" id="PTHR36566">
    <property type="entry name" value="NICKEL INSERTION PROTEIN-RELATED"/>
    <property type="match status" value="1"/>
</dbReference>
<evidence type="ECO:0000256" key="2">
    <source>
        <dbReference type="HAMAP-Rule" id="MF_01074"/>
    </source>
</evidence>
<gene>
    <name evidence="2" type="primary">larC</name>
    <name evidence="4" type="ORF">EKD16_16005</name>
</gene>
<dbReference type="AlphaFoldDB" id="A0A4P6Q352"/>
<accession>A0A4P6Q352</accession>
<dbReference type="EMBL" id="CP036455">
    <property type="protein sequence ID" value="QBI54973.1"/>
    <property type="molecule type" value="Genomic_DNA"/>
</dbReference>
<protein>
    <recommendedName>
        <fullName evidence="2">Pyridinium-3,5-bisthiocarboxylic acid mononucleotide nickel insertion protein</fullName>
        <shortName evidence="2">P2TMN nickel insertion protein</shortName>
        <ecNumber evidence="2">4.99.1.12</ecNumber>
    </recommendedName>
    <alternativeName>
        <fullName evidence="2">Nickel-pincer cofactor biosynthesis protein LarC</fullName>
    </alternativeName>
</protein>
<dbReference type="KEGG" id="strr:EKD16_16005"/>
<dbReference type="Proteomes" id="UP000292235">
    <property type="component" value="Chromosome"/>
</dbReference>
<dbReference type="Pfam" id="PF01969">
    <property type="entry name" value="Ni_insertion"/>
    <property type="match status" value="1"/>
</dbReference>
<evidence type="ECO:0000313" key="5">
    <source>
        <dbReference type="Proteomes" id="UP000292235"/>
    </source>
</evidence>
<dbReference type="PANTHER" id="PTHR36566:SF1">
    <property type="entry name" value="PYRIDINIUM-3,5-BISTHIOCARBOXYLIC ACID MONONUCLEOTIDE NICKEL INSERTION PROTEIN"/>
    <property type="match status" value="1"/>
</dbReference>
<keyword evidence="2" id="KW-0456">Lyase</keyword>
<evidence type="ECO:0000256" key="3">
    <source>
        <dbReference type="SAM" id="MobiDB-lite"/>
    </source>
</evidence>
<evidence type="ECO:0000313" key="4">
    <source>
        <dbReference type="EMBL" id="QBI54973.1"/>
    </source>
</evidence>
<dbReference type="NCBIfam" id="TIGR00299">
    <property type="entry name" value="nickel pincer cofactor biosynthesis protein LarC"/>
    <property type="match status" value="1"/>
</dbReference>
<evidence type="ECO:0000256" key="1">
    <source>
        <dbReference type="ARBA" id="ARBA00022596"/>
    </source>
</evidence>
<comment type="catalytic activity">
    <reaction evidence="2">
        <text>Ni(II)-pyridinium-3,5-bisthiocarboxylate mononucleotide = pyridinium-3,5-bisthiocarboxylate mononucleotide + Ni(2+)</text>
        <dbReference type="Rhea" id="RHEA:54784"/>
        <dbReference type="ChEBI" id="CHEBI:49786"/>
        <dbReference type="ChEBI" id="CHEBI:137372"/>
        <dbReference type="ChEBI" id="CHEBI:137373"/>
        <dbReference type="EC" id="4.99.1.12"/>
    </reaction>
</comment>
<dbReference type="EC" id="4.99.1.12" evidence="2"/>
<dbReference type="Gene3D" id="3.30.70.1380">
    <property type="entry name" value="Transcriptional regulatory protein pf0864 domain like"/>
    <property type="match status" value="1"/>
</dbReference>
<feature type="compositionally biased region" description="Basic and acidic residues" evidence="3">
    <location>
        <begin position="380"/>
        <end position="393"/>
    </location>
</feature>
<dbReference type="OrthoDB" id="9765625at2"/>
<sequence>MILWLHPSAGVSGDMLLGALIDLGAPAAEITAAVEATGLDGWRLEARREAEHGVSATRAVVTVEDTATARPARVLLDHARRARPEPVAGLAAAAIASIARVEARLHGAAPEDVHLHEIGGLDTVVDTVGTAAALHLLGVERVVSAPPVLGRGTVATAHGYLPAPAPATLALLEGVPVVGAGIAAETVTPTGAALLGAAGTSYGPPPPMVVRATGYGAGSRELADRPNVLQATLGEPVGAAAPADGGGAEHHVVLETNVDDVTGEALAHVVESALEKGAADAWATPVVMKKGRPAHTVHVLCRPEQASGLEELVLRETGSLGVRRTPVSRSALPRSTCEVEVEGRRIRVKHGPWHAKPEYDDAAAAARALDLPLRSVVERAAREAQRQRPRPDGGPEAETVETVETAKGER</sequence>
<dbReference type="GO" id="GO:0016151">
    <property type="term" value="F:nickel cation binding"/>
    <property type="evidence" value="ECO:0007669"/>
    <property type="project" value="UniProtKB-UniRule"/>
</dbReference>
<name>A0A4P6Q352_9ACTN</name>
<dbReference type="InterPro" id="IPR002822">
    <property type="entry name" value="Ni_insertion"/>
</dbReference>
<proteinExistence type="inferred from homology"/>
<dbReference type="HAMAP" id="MF_01074">
    <property type="entry name" value="LarC"/>
    <property type="match status" value="1"/>
</dbReference>
<keyword evidence="1 2" id="KW-0533">Nickel</keyword>
<dbReference type="GO" id="GO:0016829">
    <property type="term" value="F:lyase activity"/>
    <property type="evidence" value="ECO:0007669"/>
    <property type="project" value="UniProtKB-UniRule"/>
</dbReference>
<comment type="similarity">
    <text evidence="2">Belongs to the LarC family.</text>
</comment>
<reference evidence="4 5" key="1">
    <citation type="submission" date="2019-02" db="EMBL/GenBank/DDBJ databases">
        <authorList>
            <person name="Khodamoradi S."/>
            <person name="Hahnke R.L."/>
            <person name="Kaempfer P."/>
            <person name="Schumann P."/>
            <person name="Rohde M."/>
            <person name="Steinert M."/>
            <person name="Luzhetskyy A."/>
            <person name="Wink J."/>
            <person name="Ruckert C."/>
        </authorList>
    </citation>
    <scope>NUCLEOTIDE SEQUENCE [LARGE SCALE GENOMIC DNA]</scope>
    <source>
        <strain evidence="4 5">M2</strain>
    </source>
</reference>
<dbReference type="RefSeq" id="WP_131099061.1">
    <property type="nucleotide sequence ID" value="NZ_CP036455.1"/>
</dbReference>
<keyword evidence="5" id="KW-1185">Reference proteome</keyword>
<feature type="region of interest" description="Disordered" evidence="3">
    <location>
        <begin position="380"/>
        <end position="410"/>
    </location>
</feature>
<organism evidence="4 5">
    <name type="scientific">Streptomonospora litoralis</name>
    <dbReference type="NCBI Taxonomy" id="2498135"/>
    <lineage>
        <taxon>Bacteria</taxon>
        <taxon>Bacillati</taxon>
        <taxon>Actinomycetota</taxon>
        <taxon>Actinomycetes</taxon>
        <taxon>Streptosporangiales</taxon>
        <taxon>Nocardiopsidaceae</taxon>
        <taxon>Streptomonospora</taxon>
    </lineage>
</organism>